<gene>
    <name evidence="7" type="ORF">Bca52824_006348</name>
</gene>
<evidence type="ECO:0000313" key="7">
    <source>
        <dbReference type="EMBL" id="KAG2335168.1"/>
    </source>
</evidence>
<dbReference type="SUPFAM" id="SSF50978">
    <property type="entry name" value="WD40 repeat-like"/>
    <property type="match status" value="1"/>
</dbReference>
<sequence>MSMLSQNVPRSKVRREECDDEIRGKRRKMEEKQSNESLNRARLVIDGDPSDDGGADDDILVIDGKRNTKIPSIFLEDCPIRKAAFFPNGSQVIVSGKRKFFYRFYLENARFDKIGPLVGREDNSLVHLEASQDLKIIALVGNEVRSLAFSDDEKQLLSSGGNGQMYGNEVLIQSLSLWEAKRKPIKTVDNLTSRIDFMKFNHDAQILAIVHVLSLTVFSSSAVQTASLQECLKWP</sequence>
<feature type="region of interest" description="Disordered" evidence="6">
    <location>
        <begin position="1"/>
        <end position="39"/>
    </location>
</feature>
<dbReference type="InterPro" id="IPR036322">
    <property type="entry name" value="WD40_repeat_dom_sf"/>
</dbReference>
<dbReference type="PANTHER" id="PTHR18359:SF0">
    <property type="entry name" value="U3 SMALL NUCLEOLAR RNA-ASSOCIATED PROTEIN 18 HOMOLOG"/>
    <property type="match status" value="1"/>
</dbReference>
<evidence type="ECO:0000313" key="8">
    <source>
        <dbReference type="Proteomes" id="UP000886595"/>
    </source>
</evidence>
<dbReference type="EMBL" id="JAAMPC010000001">
    <property type="protein sequence ID" value="KAG2335168.1"/>
    <property type="molecule type" value="Genomic_DNA"/>
</dbReference>
<evidence type="ECO:0000256" key="6">
    <source>
        <dbReference type="SAM" id="MobiDB-lite"/>
    </source>
</evidence>
<evidence type="ECO:0000256" key="1">
    <source>
        <dbReference type="ARBA" id="ARBA00004604"/>
    </source>
</evidence>
<keyword evidence="5" id="KW-0539">Nucleus</keyword>
<dbReference type="Gene3D" id="2.130.10.10">
    <property type="entry name" value="YVTN repeat-like/Quinoprotein amine dehydrogenase"/>
    <property type="match status" value="2"/>
</dbReference>
<dbReference type="PANTHER" id="PTHR18359">
    <property type="entry name" value="WD-REPEAT PROTEIN-RELATED"/>
    <property type="match status" value="1"/>
</dbReference>
<protein>
    <submittedName>
        <fullName evidence="7">Uncharacterized protein</fullName>
    </submittedName>
</protein>
<dbReference type="InterPro" id="IPR045161">
    <property type="entry name" value="Utp18"/>
</dbReference>
<organism evidence="7 8">
    <name type="scientific">Brassica carinata</name>
    <name type="common">Ethiopian mustard</name>
    <name type="synonym">Abyssinian cabbage</name>
    <dbReference type="NCBI Taxonomy" id="52824"/>
    <lineage>
        <taxon>Eukaryota</taxon>
        <taxon>Viridiplantae</taxon>
        <taxon>Streptophyta</taxon>
        <taxon>Embryophyta</taxon>
        <taxon>Tracheophyta</taxon>
        <taxon>Spermatophyta</taxon>
        <taxon>Magnoliopsida</taxon>
        <taxon>eudicotyledons</taxon>
        <taxon>Gunneridae</taxon>
        <taxon>Pentapetalae</taxon>
        <taxon>rosids</taxon>
        <taxon>malvids</taxon>
        <taxon>Brassicales</taxon>
        <taxon>Brassicaceae</taxon>
        <taxon>Brassiceae</taxon>
        <taxon>Brassica</taxon>
    </lineage>
</organism>
<keyword evidence="8" id="KW-1185">Reference proteome</keyword>
<dbReference type="Proteomes" id="UP000886595">
    <property type="component" value="Unassembled WGS sequence"/>
</dbReference>
<keyword evidence="2" id="KW-0698">rRNA processing</keyword>
<feature type="compositionally biased region" description="Basic and acidic residues" evidence="6">
    <location>
        <begin position="14"/>
        <end position="34"/>
    </location>
</feature>
<dbReference type="InterPro" id="IPR015943">
    <property type="entry name" value="WD40/YVTN_repeat-like_dom_sf"/>
</dbReference>
<dbReference type="GO" id="GO:0032040">
    <property type="term" value="C:small-subunit processome"/>
    <property type="evidence" value="ECO:0007669"/>
    <property type="project" value="TreeGrafter"/>
</dbReference>
<dbReference type="OrthoDB" id="1935146at2759"/>
<evidence type="ECO:0000256" key="2">
    <source>
        <dbReference type="ARBA" id="ARBA00022552"/>
    </source>
</evidence>
<dbReference type="GO" id="GO:0006364">
    <property type="term" value="P:rRNA processing"/>
    <property type="evidence" value="ECO:0007669"/>
    <property type="project" value="UniProtKB-KW"/>
</dbReference>
<dbReference type="AlphaFoldDB" id="A0A8X8BHN5"/>
<keyword evidence="4" id="KW-0677">Repeat</keyword>
<evidence type="ECO:0000256" key="3">
    <source>
        <dbReference type="ARBA" id="ARBA00022574"/>
    </source>
</evidence>
<keyword evidence="3" id="KW-0853">WD repeat</keyword>
<evidence type="ECO:0000256" key="4">
    <source>
        <dbReference type="ARBA" id="ARBA00022737"/>
    </source>
</evidence>
<comment type="caution">
    <text evidence="7">The sequence shown here is derived from an EMBL/GenBank/DDBJ whole genome shotgun (WGS) entry which is preliminary data.</text>
</comment>
<reference evidence="7 8" key="1">
    <citation type="submission" date="2020-02" db="EMBL/GenBank/DDBJ databases">
        <authorList>
            <person name="Ma Q."/>
            <person name="Huang Y."/>
            <person name="Song X."/>
            <person name="Pei D."/>
        </authorList>
    </citation>
    <scope>NUCLEOTIDE SEQUENCE [LARGE SCALE GENOMIC DNA]</scope>
    <source>
        <strain evidence="7">Sxm20200214</strain>
        <tissue evidence="7">Leaf</tissue>
    </source>
</reference>
<comment type="subcellular location">
    <subcellularLocation>
        <location evidence="1">Nucleus</location>
        <location evidence="1">Nucleolus</location>
    </subcellularLocation>
</comment>
<dbReference type="GO" id="GO:0034388">
    <property type="term" value="C:Pwp2p-containing subcomplex of 90S preribosome"/>
    <property type="evidence" value="ECO:0007669"/>
    <property type="project" value="TreeGrafter"/>
</dbReference>
<evidence type="ECO:0000256" key="5">
    <source>
        <dbReference type="ARBA" id="ARBA00023242"/>
    </source>
</evidence>
<name>A0A8X8BHN5_BRACI</name>
<accession>A0A8X8BHN5</accession>
<proteinExistence type="predicted"/>